<sequence>MMTRRSSLVVAEAAWCICKPELADTALQKTLDYACGAGADCTPILQNGACYSPNTVKDHCSYAVNSYYQRKAQAQQACDFSGTATLTTTDPSKNGCTYPSSPSAAGTSNSPPATSTPGTFTPTTGGLSGFGPTSSISTGNTNGGFLPKKAGMGSLLLPIAVCSGLGLLG</sequence>
<keyword evidence="11" id="KW-1185">Reference proteome</keyword>
<dbReference type="InterPro" id="IPR044788">
    <property type="entry name" value="X8_dom_prot"/>
</dbReference>
<proteinExistence type="predicted"/>
<gene>
    <name evidence="10" type="ORF">MUK42_30474</name>
</gene>
<evidence type="ECO:0000313" key="10">
    <source>
        <dbReference type="EMBL" id="URD98396.1"/>
    </source>
</evidence>
<evidence type="ECO:0000256" key="2">
    <source>
        <dbReference type="ARBA" id="ARBA00022475"/>
    </source>
</evidence>
<name>A0A9E7FNW7_9LILI</name>
<evidence type="ECO:0000256" key="3">
    <source>
        <dbReference type="ARBA" id="ARBA00022622"/>
    </source>
</evidence>
<keyword evidence="2" id="KW-1003">Cell membrane</keyword>
<keyword evidence="7" id="KW-0325">Glycoprotein</keyword>
<dbReference type="GO" id="GO:0005886">
    <property type="term" value="C:plasma membrane"/>
    <property type="evidence" value="ECO:0007669"/>
    <property type="project" value="UniProtKB-SubCell"/>
</dbReference>
<feature type="compositionally biased region" description="Low complexity" evidence="8">
    <location>
        <begin position="110"/>
        <end position="133"/>
    </location>
</feature>
<dbReference type="Gene3D" id="1.20.58.1040">
    <property type="match status" value="1"/>
</dbReference>
<evidence type="ECO:0000256" key="5">
    <source>
        <dbReference type="ARBA" id="ARBA00023136"/>
    </source>
</evidence>
<dbReference type="GO" id="GO:0098552">
    <property type="term" value="C:side of membrane"/>
    <property type="evidence" value="ECO:0007669"/>
    <property type="project" value="UniProtKB-KW"/>
</dbReference>
<dbReference type="OrthoDB" id="1930814at2759"/>
<evidence type="ECO:0000256" key="7">
    <source>
        <dbReference type="ARBA" id="ARBA00023180"/>
    </source>
</evidence>
<keyword evidence="3" id="KW-0449">Lipoprotein</keyword>
<keyword evidence="4" id="KW-0732">Signal</keyword>
<feature type="domain" description="X8" evidence="9">
    <location>
        <begin position="14"/>
        <end position="98"/>
    </location>
</feature>
<organism evidence="10 11">
    <name type="scientific">Musa troglodytarum</name>
    <name type="common">fe'i banana</name>
    <dbReference type="NCBI Taxonomy" id="320322"/>
    <lineage>
        <taxon>Eukaryota</taxon>
        <taxon>Viridiplantae</taxon>
        <taxon>Streptophyta</taxon>
        <taxon>Embryophyta</taxon>
        <taxon>Tracheophyta</taxon>
        <taxon>Spermatophyta</taxon>
        <taxon>Magnoliopsida</taxon>
        <taxon>Liliopsida</taxon>
        <taxon>Zingiberales</taxon>
        <taxon>Musaceae</taxon>
        <taxon>Musa</taxon>
    </lineage>
</organism>
<evidence type="ECO:0000256" key="6">
    <source>
        <dbReference type="ARBA" id="ARBA00023157"/>
    </source>
</evidence>
<comment type="subcellular location">
    <subcellularLocation>
        <location evidence="1">Cell membrane</location>
        <topology evidence="1">Lipid-anchor</topology>
        <topology evidence="1">GPI-anchor</topology>
    </subcellularLocation>
</comment>
<dbReference type="PANTHER" id="PTHR31044">
    <property type="entry name" value="BETA-1,3 GLUCANASE"/>
    <property type="match status" value="1"/>
</dbReference>
<keyword evidence="6" id="KW-1015">Disulfide bond</keyword>
<accession>A0A9E7FNW7</accession>
<dbReference type="Proteomes" id="UP001055439">
    <property type="component" value="Chromosome 4"/>
</dbReference>
<evidence type="ECO:0000259" key="9">
    <source>
        <dbReference type="SMART" id="SM00768"/>
    </source>
</evidence>
<reference evidence="10" key="1">
    <citation type="submission" date="2022-05" db="EMBL/GenBank/DDBJ databases">
        <title>The Musa troglodytarum L. genome provides insights into the mechanism of non-climacteric behaviour and enrichment of carotenoids.</title>
        <authorList>
            <person name="Wang J."/>
        </authorList>
    </citation>
    <scope>NUCLEOTIDE SEQUENCE</scope>
    <source>
        <tissue evidence="10">Leaf</tissue>
    </source>
</reference>
<dbReference type="AlphaFoldDB" id="A0A9E7FNW7"/>
<dbReference type="GO" id="GO:0009506">
    <property type="term" value="C:plasmodesma"/>
    <property type="evidence" value="ECO:0007669"/>
    <property type="project" value="UniProtKB-ARBA"/>
</dbReference>
<keyword evidence="3" id="KW-0336">GPI-anchor</keyword>
<evidence type="ECO:0000313" key="11">
    <source>
        <dbReference type="Proteomes" id="UP001055439"/>
    </source>
</evidence>
<dbReference type="Pfam" id="PF07983">
    <property type="entry name" value="X8"/>
    <property type="match status" value="1"/>
</dbReference>
<evidence type="ECO:0000256" key="8">
    <source>
        <dbReference type="SAM" id="MobiDB-lite"/>
    </source>
</evidence>
<dbReference type="SMART" id="SM00768">
    <property type="entry name" value="X8"/>
    <property type="match status" value="1"/>
</dbReference>
<evidence type="ECO:0000256" key="4">
    <source>
        <dbReference type="ARBA" id="ARBA00022729"/>
    </source>
</evidence>
<feature type="compositionally biased region" description="Polar residues" evidence="8">
    <location>
        <begin position="96"/>
        <end position="109"/>
    </location>
</feature>
<dbReference type="FunFam" id="1.20.58.1040:FF:000001">
    <property type="entry name" value="Glucan endo-1,3-beta-glucosidase 4"/>
    <property type="match status" value="1"/>
</dbReference>
<evidence type="ECO:0000256" key="1">
    <source>
        <dbReference type="ARBA" id="ARBA00004609"/>
    </source>
</evidence>
<protein>
    <submittedName>
        <fullName evidence="10">X8 domain</fullName>
    </submittedName>
</protein>
<dbReference type="PANTHER" id="PTHR31044:SF25">
    <property type="entry name" value="PLASMODESMATA CALLOSE-BINDING PROTEIN 3"/>
    <property type="match status" value="1"/>
</dbReference>
<feature type="region of interest" description="Disordered" evidence="8">
    <location>
        <begin position="96"/>
        <end position="133"/>
    </location>
</feature>
<keyword evidence="5" id="KW-0472">Membrane</keyword>
<dbReference type="EMBL" id="CP097506">
    <property type="protein sequence ID" value="URD98396.1"/>
    <property type="molecule type" value="Genomic_DNA"/>
</dbReference>
<dbReference type="InterPro" id="IPR012946">
    <property type="entry name" value="X8"/>
</dbReference>